<dbReference type="InterPro" id="IPR008532">
    <property type="entry name" value="NFACT_RNA-bd"/>
</dbReference>
<keyword evidence="1" id="KW-0175">Coiled coil</keyword>
<dbReference type="GO" id="GO:0000049">
    <property type="term" value="F:tRNA binding"/>
    <property type="evidence" value="ECO:0007669"/>
    <property type="project" value="TreeGrafter"/>
</dbReference>
<dbReference type="GO" id="GO:1990112">
    <property type="term" value="C:RQC complex"/>
    <property type="evidence" value="ECO:0007669"/>
    <property type="project" value="TreeGrafter"/>
</dbReference>
<feature type="coiled-coil region" evidence="1">
    <location>
        <begin position="22"/>
        <end position="56"/>
    </location>
</feature>
<organism evidence="3 5">
    <name type="scientific">Candidatus Altarchaeum hamiconexum</name>
    <dbReference type="NCBI Taxonomy" id="1803513"/>
    <lineage>
        <taxon>Archaea</taxon>
        <taxon>Candidatus Altarchaeota</taxon>
        <taxon>Candidatus Altiarchaeia</taxon>
        <taxon>Candidatus Altarchaeales</taxon>
        <taxon>Candidatus Altarchaeaceae</taxon>
        <taxon>Candidatus Altarchaeum</taxon>
    </lineage>
</organism>
<proteinExistence type="predicted"/>
<evidence type="ECO:0000313" key="5">
    <source>
        <dbReference type="Proteomes" id="UP000768163"/>
    </source>
</evidence>
<dbReference type="GO" id="GO:0043023">
    <property type="term" value="F:ribosomal large subunit binding"/>
    <property type="evidence" value="ECO:0007669"/>
    <property type="project" value="TreeGrafter"/>
</dbReference>
<dbReference type="PANTHER" id="PTHR15239">
    <property type="entry name" value="NUCLEAR EXPORT MEDIATOR FACTOR NEMF"/>
    <property type="match status" value="1"/>
</dbReference>
<dbReference type="InterPro" id="IPR051608">
    <property type="entry name" value="RQC_Subunit_NEMF"/>
</dbReference>
<accession>A0A8J7YX68</accession>
<evidence type="ECO:0000313" key="4">
    <source>
        <dbReference type="EMBL" id="NCS91683.1"/>
    </source>
</evidence>
<gene>
    <name evidence="4" type="ORF">GW779_04640</name>
    <name evidence="3" type="ORF">GW910_03830</name>
</gene>
<feature type="domain" description="NFACT RNA-binding" evidence="2">
    <location>
        <begin position="85"/>
        <end position="187"/>
    </location>
</feature>
<dbReference type="PANTHER" id="PTHR15239:SF6">
    <property type="entry name" value="RIBOSOME QUALITY CONTROL COMPLEX SUBUNIT NEMF"/>
    <property type="match status" value="1"/>
</dbReference>
<comment type="caution">
    <text evidence="3">The sequence shown here is derived from an EMBL/GenBank/DDBJ whole genome shotgun (WGS) entry which is preliminary data.</text>
</comment>
<reference evidence="3" key="1">
    <citation type="submission" date="2019-11" db="EMBL/GenBank/DDBJ databases">
        <title>Lipid analysis of CO2-rich subsurface aquifers suggests an autotrophy-based deep biosphere with lysolipids enriched in CPR bacteria.</title>
        <authorList>
            <person name="Probst A.J."/>
            <person name="Elling F.J."/>
            <person name="Castelle C.J."/>
            <person name="Zhu Q."/>
            <person name="Elvert M."/>
            <person name="Birarda G."/>
            <person name="Holman H.-Y."/>
            <person name="Lane K.R."/>
            <person name="Ladd B."/>
            <person name="Ryan M.C."/>
            <person name="Woyke T."/>
            <person name="Hinrichs K.-U."/>
            <person name="Banfield J.F."/>
        </authorList>
    </citation>
    <scope>NUCLEOTIDE SEQUENCE</scope>
    <source>
        <strain evidence="3">CG_2015-01_33_1645</strain>
        <strain evidence="4">CG_2015-04_33_537</strain>
    </source>
</reference>
<dbReference type="GO" id="GO:0072344">
    <property type="term" value="P:rescue of stalled ribosome"/>
    <property type="evidence" value="ECO:0007669"/>
    <property type="project" value="TreeGrafter"/>
</dbReference>
<dbReference type="EMBL" id="JAACQH010000100">
    <property type="protein sequence ID" value="NCS91683.1"/>
    <property type="molecule type" value="Genomic_DNA"/>
</dbReference>
<name>A0A8J7YX68_9ARCH</name>
<sequence length="276" mass="31536">MEIKLDKLKTVHENAADYYEKAKHMREKIEGAKKALADTLKKIDDLKKKKISLEKTREISTKILNEKIAKKKSKQWYENFRWIFIENFLVVGGKDATSNEILIKKHTENNDLVIHADVFGSPFFVIKDGKNANDEVLKNVASICASHSRAWKNGVGSSDVYCVNPEQVSKTAKAGEFLAKGSFMIYGERRWFRNTALKIYICFKDGEIFIAGDGGKDILNFKHYVCLTPGTEKAKDLIKKIKKFYENKKISEISDIADDEIIRLIPYGQGQITEMK</sequence>
<dbReference type="Proteomes" id="UP000768163">
    <property type="component" value="Unassembled WGS sequence"/>
</dbReference>
<dbReference type="AlphaFoldDB" id="A0A8J7YX68"/>
<evidence type="ECO:0000313" key="3">
    <source>
        <dbReference type="EMBL" id="NCN65183.1"/>
    </source>
</evidence>
<dbReference type="Proteomes" id="UP000738826">
    <property type="component" value="Unassembled WGS sequence"/>
</dbReference>
<evidence type="ECO:0000259" key="2">
    <source>
        <dbReference type="Pfam" id="PF05670"/>
    </source>
</evidence>
<evidence type="ECO:0000256" key="1">
    <source>
        <dbReference type="SAM" id="Coils"/>
    </source>
</evidence>
<dbReference type="Pfam" id="PF05670">
    <property type="entry name" value="NFACT-R_1"/>
    <property type="match status" value="1"/>
</dbReference>
<dbReference type="EMBL" id="JAACVF010000096">
    <property type="protein sequence ID" value="NCN65183.1"/>
    <property type="molecule type" value="Genomic_DNA"/>
</dbReference>
<protein>
    <submittedName>
        <fullName evidence="3">DUF814 domain-containing protein</fullName>
    </submittedName>
</protein>